<sequence length="630" mass="67252">MRREDDHRERRPQVLAEPPADPARLRLRLLATTDLHAEILPYDYHADRPAPGLGLATTATLIAEARAEATNTLLFDNGDLLQGTPMGDLWAQRAPDGVHPLIAAMKALGYDAATVGNHDFDYGLDHLDRTLADATWPVVSSNAVLTLGAEPAADRTLLPPAAILDREMIDEAGQPHRLRIGVLGLLPPQVPVWNRAVLGDRLQVRDIAEAAAGHLAALRAEGCDLVVALCHSGIGAPEAQPEQEDAALPVAALEGIDAVVTGHSHLVFPAPGFPPRPGADATLGRLAGKPAVMAGARGSHLGVIDLLLARDAQGWRVAEAQVEARPVRRAGSPVQACPKLTALAAPAHAETLRHIRRPIGHSTVRIASHFALVAPTASLSLVAEAQAAHLAEHMAGSPLAGLPILSAAAPFKAGGRAGPAHYSDVPAGPLALRHAVDLYIYPNLIAAVRLTGAQIAEWLERAASLFARIEPGGADQPLLDPEMPSYGFDPIQGLSFSIDLARPARYDAHGRIVRPEARRILDLRWQDRPLDPAQPFAVATNSYRAASCSRQFGPLPTWIGTEPIRDILSRHIARTSPLAPEVPRFWRFRPMPGTTAIFETAPAPAEPPPFLELTRLPSSPAGFSRFRLAL</sequence>
<dbReference type="RefSeq" id="WP_118999072.1">
    <property type="nucleotide sequence ID" value="NZ_QWGP01000001.1"/>
</dbReference>
<name>A0AAX1UR70_CERSP</name>
<dbReference type="PRINTS" id="PR01607">
    <property type="entry name" value="APYRASEFAMLY"/>
</dbReference>
<dbReference type="InterPro" id="IPR006179">
    <property type="entry name" value="5_nucleotidase/apyrase"/>
</dbReference>
<keyword evidence="6" id="KW-0479">Metal-binding</keyword>
<comment type="cofactor">
    <cofactor evidence="3">
        <name>a divalent metal cation</name>
        <dbReference type="ChEBI" id="CHEBI:60240"/>
    </cofactor>
</comment>
<dbReference type="Pfam" id="PF00149">
    <property type="entry name" value="Metallophos"/>
    <property type="match status" value="1"/>
</dbReference>
<keyword evidence="10" id="KW-0511">Multifunctional enzyme</keyword>
<evidence type="ECO:0000256" key="5">
    <source>
        <dbReference type="ARBA" id="ARBA00006654"/>
    </source>
</evidence>
<dbReference type="GO" id="GO:0000166">
    <property type="term" value="F:nucleotide binding"/>
    <property type="evidence" value="ECO:0007669"/>
    <property type="project" value="UniProtKB-KW"/>
</dbReference>
<protein>
    <submittedName>
        <fullName evidence="14">Bifunctional 2',3'-cyclic-nucleotide 2'-phosphodiesterase/3'-nucleotidase</fullName>
    </submittedName>
</protein>
<feature type="domain" description="5'-Nucleotidase C-terminal" evidence="13">
    <location>
        <begin position="359"/>
        <end position="547"/>
    </location>
</feature>
<evidence type="ECO:0000259" key="12">
    <source>
        <dbReference type="Pfam" id="PF00149"/>
    </source>
</evidence>
<evidence type="ECO:0000313" key="15">
    <source>
        <dbReference type="Proteomes" id="UP000266305"/>
    </source>
</evidence>
<dbReference type="GO" id="GO:0008254">
    <property type="term" value="F:3'-nucleotidase activity"/>
    <property type="evidence" value="ECO:0007669"/>
    <property type="project" value="UniProtKB-EC"/>
</dbReference>
<dbReference type="GO" id="GO:0009166">
    <property type="term" value="P:nucleotide catabolic process"/>
    <property type="evidence" value="ECO:0007669"/>
    <property type="project" value="InterPro"/>
</dbReference>
<evidence type="ECO:0000256" key="7">
    <source>
        <dbReference type="ARBA" id="ARBA00022729"/>
    </source>
</evidence>
<dbReference type="PANTHER" id="PTHR11575">
    <property type="entry name" value="5'-NUCLEOTIDASE-RELATED"/>
    <property type="match status" value="1"/>
</dbReference>
<dbReference type="GO" id="GO:0046872">
    <property type="term" value="F:metal ion binding"/>
    <property type="evidence" value="ECO:0007669"/>
    <property type="project" value="UniProtKB-KW"/>
</dbReference>
<evidence type="ECO:0000256" key="2">
    <source>
        <dbReference type="ARBA" id="ARBA00001730"/>
    </source>
</evidence>
<evidence type="ECO:0000256" key="6">
    <source>
        <dbReference type="ARBA" id="ARBA00022723"/>
    </source>
</evidence>
<dbReference type="Gene3D" id="3.90.780.10">
    <property type="entry name" value="5'-Nucleotidase, C-terminal domain"/>
    <property type="match status" value="1"/>
</dbReference>
<dbReference type="GO" id="GO:0030288">
    <property type="term" value="C:outer membrane-bounded periplasmic space"/>
    <property type="evidence" value="ECO:0007669"/>
    <property type="project" value="TreeGrafter"/>
</dbReference>
<keyword evidence="7" id="KW-0732">Signal</keyword>
<dbReference type="CDD" id="cd07410">
    <property type="entry name" value="MPP_CpdB_N"/>
    <property type="match status" value="1"/>
</dbReference>
<evidence type="ECO:0000256" key="8">
    <source>
        <dbReference type="ARBA" id="ARBA00022741"/>
    </source>
</evidence>
<comment type="catalytic activity">
    <reaction evidence="1">
        <text>a ribonucleoside 3'-phosphate + H2O = a ribonucleoside + phosphate</text>
        <dbReference type="Rhea" id="RHEA:10144"/>
        <dbReference type="ChEBI" id="CHEBI:13197"/>
        <dbReference type="ChEBI" id="CHEBI:15377"/>
        <dbReference type="ChEBI" id="CHEBI:18254"/>
        <dbReference type="ChEBI" id="CHEBI:43474"/>
        <dbReference type="EC" id="3.1.3.6"/>
    </reaction>
</comment>
<reference evidence="14 15" key="1">
    <citation type="submission" date="2018-08" db="EMBL/GenBank/DDBJ databases">
        <title>Draft genome sequence of Rhodobacter sphaeroides FY.</title>
        <authorList>
            <person name="Rayyan A."/>
            <person name="Meyer T.E."/>
            <person name="Kyndt J.A."/>
        </authorList>
    </citation>
    <scope>NUCLEOTIDE SEQUENCE [LARGE SCALE GENOMIC DNA]</scope>
    <source>
        <strain evidence="14 15">FY</strain>
    </source>
</reference>
<dbReference type="SUPFAM" id="SSF55816">
    <property type="entry name" value="5'-nucleotidase (syn. UDP-sugar hydrolase), C-terminal domain"/>
    <property type="match status" value="1"/>
</dbReference>
<keyword evidence="8 11" id="KW-0547">Nucleotide-binding</keyword>
<dbReference type="InterPro" id="IPR006146">
    <property type="entry name" value="5'-Nucleotdase_CS"/>
</dbReference>
<gene>
    <name evidence="14" type="ORF">D1114_01245</name>
</gene>
<dbReference type="AlphaFoldDB" id="A0AAX1UR70"/>
<dbReference type="EMBL" id="QWGP01000001">
    <property type="protein sequence ID" value="RHZ98741.1"/>
    <property type="molecule type" value="Genomic_DNA"/>
</dbReference>
<evidence type="ECO:0000259" key="13">
    <source>
        <dbReference type="Pfam" id="PF02872"/>
    </source>
</evidence>
<organism evidence="14 15">
    <name type="scientific">Cereibacter sphaeroides</name>
    <name type="common">Rhodobacter sphaeroides</name>
    <dbReference type="NCBI Taxonomy" id="1063"/>
    <lineage>
        <taxon>Bacteria</taxon>
        <taxon>Pseudomonadati</taxon>
        <taxon>Pseudomonadota</taxon>
        <taxon>Alphaproteobacteria</taxon>
        <taxon>Rhodobacterales</taxon>
        <taxon>Paracoccaceae</taxon>
        <taxon>Cereibacter</taxon>
    </lineage>
</organism>
<comment type="catalytic activity">
    <reaction evidence="2">
        <text>a nucleoside 2',3'-cyclic phosphate + H2O = a nucleoside 3'-phosphate + H(+)</text>
        <dbReference type="Rhea" id="RHEA:19621"/>
        <dbReference type="ChEBI" id="CHEBI:15377"/>
        <dbReference type="ChEBI" id="CHEBI:15378"/>
        <dbReference type="ChEBI" id="CHEBI:66949"/>
        <dbReference type="ChEBI" id="CHEBI:66954"/>
        <dbReference type="EC" id="3.1.4.16"/>
    </reaction>
</comment>
<evidence type="ECO:0000256" key="4">
    <source>
        <dbReference type="ARBA" id="ARBA00004196"/>
    </source>
</evidence>
<dbReference type="PANTHER" id="PTHR11575:SF6">
    <property type="entry name" value="2',3'-CYCLIC-NUCLEOTIDE 2'-PHOSPHODIESTERASE_3'-NUCLEOTIDASE"/>
    <property type="match status" value="1"/>
</dbReference>
<evidence type="ECO:0000256" key="11">
    <source>
        <dbReference type="RuleBase" id="RU362119"/>
    </source>
</evidence>
<dbReference type="InterPro" id="IPR004843">
    <property type="entry name" value="Calcineurin-like_PHP"/>
</dbReference>
<dbReference type="GO" id="GO:0008663">
    <property type="term" value="F:2',3'-cyclic-nucleotide 2'-phosphodiesterase activity"/>
    <property type="evidence" value="ECO:0007669"/>
    <property type="project" value="UniProtKB-EC"/>
</dbReference>
<keyword evidence="9 11" id="KW-0378">Hydrolase</keyword>
<comment type="caution">
    <text evidence="14">The sequence shown here is derived from an EMBL/GenBank/DDBJ whole genome shotgun (WGS) entry which is preliminary data.</text>
</comment>
<evidence type="ECO:0000256" key="3">
    <source>
        <dbReference type="ARBA" id="ARBA00001968"/>
    </source>
</evidence>
<evidence type="ECO:0000313" key="14">
    <source>
        <dbReference type="EMBL" id="RHZ98741.1"/>
    </source>
</evidence>
<dbReference type="InterPro" id="IPR036907">
    <property type="entry name" value="5'-Nucleotdase_C_sf"/>
</dbReference>
<feature type="domain" description="Calcineurin-like phosphoesterase" evidence="12">
    <location>
        <begin position="27"/>
        <end position="265"/>
    </location>
</feature>
<dbReference type="Gene3D" id="3.60.21.10">
    <property type="match status" value="1"/>
</dbReference>
<dbReference type="Pfam" id="PF02872">
    <property type="entry name" value="5_nucleotid_C"/>
    <property type="match status" value="1"/>
</dbReference>
<dbReference type="PROSITE" id="PS00785">
    <property type="entry name" value="5_NUCLEOTIDASE_1"/>
    <property type="match status" value="1"/>
</dbReference>
<dbReference type="NCBIfam" id="NF006938">
    <property type="entry name" value="PRK09420.1"/>
    <property type="match status" value="1"/>
</dbReference>
<evidence type="ECO:0000256" key="9">
    <source>
        <dbReference type="ARBA" id="ARBA00022801"/>
    </source>
</evidence>
<dbReference type="InterPro" id="IPR008334">
    <property type="entry name" value="5'-Nucleotdase_C"/>
</dbReference>
<comment type="similarity">
    <text evidence="5 11">Belongs to the 5'-nucleotidase family.</text>
</comment>
<dbReference type="Proteomes" id="UP000266305">
    <property type="component" value="Unassembled WGS sequence"/>
</dbReference>
<accession>A0AAX1UR70</accession>
<evidence type="ECO:0000256" key="1">
    <source>
        <dbReference type="ARBA" id="ARBA00000527"/>
    </source>
</evidence>
<proteinExistence type="inferred from homology"/>
<dbReference type="InterPro" id="IPR029052">
    <property type="entry name" value="Metallo-depent_PP-like"/>
</dbReference>
<dbReference type="SUPFAM" id="SSF56300">
    <property type="entry name" value="Metallo-dependent phosphatases"/>
    <property type="match status" value="1"/>
</dbReference>
<comment type="subcellular location">
    <subcellularLocation>
        <location evidence="4">Cell envelope</location>
    </subcellularLocation>
</comment>
<dbReference type="InterPro" id="IPR041827">
    <property type="entry name" value="CpdB_N"/>
</dbReference>
<evidence type="ECO:0000256" key="10">
    <source>
        <dbReference type="ARBA" id="ARBA00023268"/>
    </source>
</evidence>